<reference evidence="7" key="1">
    <citation type="submission" date="2020-05" db="EMBL/GenBank/DDBJ databases">
        <authorList>
            <person name="Chiriac C."/>
            <person name="Salcher M."/>
            <person name="Ghai R."/>
            <person name="Kavagutti S V."/>
        </authorList>
    </citation>
    <scope>NUCLEOTIDE SEQUENCE</scope>
</reference>
<dbReference type="Gene3D" id="3.90.1310.10">
    <property type="entry name" value="Penicillin-binding protein 2a (Domain 2)"/>
    <property type="match status" value="2"/>
</dbReference>
<dbReference type="SUPFAM" id="SSF56601">
    <property type="entry name" value="beta-lactamase/transpeptidase-like"/>
    <property type="match status" value="1"/>
</dbReference>
<feature type="domain" description="Penicillin-binding protein transpeptidase" evidence="4">
    <location>
        <begin position="325"/>
        <end position="722"/>
    </location>
</feature>
<evidence type="ECO:0000313" key="6">
    <source>
        <dbReference type="EMBL" id="CAB4364959.1"/>
    </source>
</evidence>
<keyword evidence="3" id="KW-1133">Transmembrane helix</keyword>
<dbReference type="Gene3D" id="1.10.10.1230">
    <property type="entry name" value="Penicillin-binding protein, N-terminal non-catalytic domain, head sub-domain"/>
    <property type="match status" value="1"/>
</dbReference>
<evidence type="ECO:0000256" key="2">
    <source>
        <dbReference type="ARBA" id="ARBA00023136"/>
    </source>
</evidence>
<dbReference type="InterPro" id="IPR001460">
    <property type="entry name" value="PCN-bd_Tpept"/>
</dbReference>
<evidence type="ECO:0000256" key="3">
    <source>
        <dbReference type="SAM" id="Phobius"/>
    </source>
</evidence>
<keyword evidence="2 3" id="KW-0472">Membrane</keyword>
<comment type="subcellular location">
    <subcellularLocation>
        <location evidence="1">Membrane</location>
    </subcellularLocation>
</comment>
<dbReference type="SUPFAM" id="SSF56519">
    <property type="entry name" value="Penicillin binding protein dimerisation domain"/>
    <property type="match status" value="1"/>
</dbReference>
<dbReference type="GO" id="GO:0005886">
    <property type="term" value="C:plasma membrane"/>
    <property type="evidence" value="ECO:0007669"/>
    <property type="project" value="TreeGrafter"/>
</dbReference>
<proteinExistence type="predicted"/>
<dbReference type="Gene3D" id="3.40.710.10">
    <property type="entry name" value="DD-peptidase/beta-lactamase superfamily"/>
    <property type="match status" value="1"/>
</dbReference>
<dbReference type="EMBL" id="CAESGF010000021">
    <property type="protein sequence ID" value="CAB4364959.1"/>
    <property type="molecule type" value="Genomic_DNA"/>
</dbReference>
<evidence type="ECO:0000313" key="7">
    <source>
        <dbReference type="EMBL" id="CAB4741183.1"/>
    </source>
</evidence>
<evidence type="ECO:0000259" key="5">
    <source>
        <dbReference type="Pfam" id="PF03717"/>
    </source>
</evidence>
<dbReference type="PANTHER" id="PTHR30627">
    <property type="entry name" value="PEPTIDOGLYCAN D,D-TRANSPEPTIDASE"/>
    <property type="match status" value="1"/>
</dbReference>
<dbReference type="EMBL" id="CAFAAV010000140">
    <property type="protein sequence ID" value="CAB4826886.1"/>
    <property type="molecule type" value="Genomic_DNA"/>
</dbReference>
<evidence type="ECO:0000313" key="9">
    <source>
        <dbReference type="EMBL" id="CAB4946320.1"/>
    </source>
</evidence>
<organism evidence="7">
    <name type="scientific">freshwater metagenome</name>
    <dbReference type="NCBI Taxonomy" id="449393"/>
    <lineage>
        <taxon>unclassified sequences</taxon>
        <taxon>metagenomes</taxon>
        <taxon>ecological metagenomes</taxon>
    </lineage>
</organism>
<accession>A0A6J6T2N5</accession>
<evidence type="ECO:0000313" key="8">
    <source>
        <dbReference type="EMBL" id="CAB4826886.1"/>
    </source>
</evidence>
<feature type="transmembrane region" description="Helical" evidence="3">
    <location>
        <begin position="12"/>
        <end position="30"/>
    </location>
</feature>
<feature type="domain" description="Penicillin-binding protein dimerisation" evidence="5">
    <location>
        <begin position="53"/>
        <end position="237"/>
    </location>
</feature>
<dbReference type="InterPro" id="IPR050515">
    <property type="entry name" value="Beta-lactam/transpept"/>
</dbReference>
<name>A0A6J6T2N5_9ZZZZ</name>
<keyword evidence="3" id="KW-0812">Transmembrane</keyword>
<dbReference type="Pfam" id="PF00905">
    <property type="entry name" value="Transpeptidase"/>
    <property type="match status" value="1"/>
</dbReference>
<dbReference type="GO" id="GO:0071555">
    <property type="term" value="P:cell wall organization"/>
    <property type="evidence" value="ECO:0007669"/>
    <property type="project" value="TreeGrafter"/>
</dbReference>
<gene>
    <name evidence="7" type="ORF">UFOPK2656_02915</name>
    <name evidence="8" type="ORF">UFOPK3099_01750</name>
    <name evidence="9" type="ORF">UFOPK3651_02539</name>
    <name evidence="10" type="ORF">UFOPK3931_01686</name>
    <name evidence="6" type="ORF">UFOPK4189_02716</name>
</gene>
<dbReference type="InterPro" id="IPR005311">
    <property type="entry name" value="PBP_dimer"/>
</dbReference>
<sequence>MAVDKRTARLGVLATVSLILIGLLGVRLWFLQGVKADYYQAKVTSAKTRTVYIAPERGRIFDSLGRVVADNKSFLTVTVDWQVVRKASNRLELFTRLSGPLKTPVDDLMRRYDPCYKQPTGCKKKQQFDSLLPLPLKEDVDEATVNFLMERSEDYPGIDVTEQYKRVYPYAPLAAHVVGFMSSISEGGLKSYLAQGYKRNERVGQFGVEQSMERELHGRWGKKVYEVDAAGSIVRELTDQNIDPVAGFDVQLSINLDVQQYAEQALETELRSRRNLAENLTMGDSAPHNPLDRQTNWTQRVFRRTMKDGTVIEYPEWVQHKAPAGSVVVVNHHNGQVIAMASYPTFDNRWMESGISGDKYQQLFPSKNADGTPIDPDKSILVNRAVQGNYNYGSSFKPFVAWSALHSGLIKATDKYLDEGYYNLTTIDANDCQQNGGVARCIFKNAVNKNTLRPSSYGPVTVADALAVSSDTFFYRIGEMAYATKGVGRHLLQDNLMRFGFGTKSGIQLPYEWKGRLPTNEVKADLVRKGVLNKNEAPRLVVGDNVQMAIGQGLMAGTPLQLAMAYSTLANGGFLLEPSIIKAIWAPLTPNAGPAMADLTKGEVRVSYENAIVRDQLEMDPETIYKPIIEGLTRVIRGPGVFYGFEHETTGFRLFKGFPVNIAGKTGTAQGAANLPWNDSSAFAAFGVTDLNSENPTDVPYTVVAYLEKSGYGSKAAAPVVKCVFLALTQQVKLDPVVVSDPLDVSSFTAAPARQLHNSYCLNGSSGLKD</sequence>
<dbReference type="EMBL" id="CAFBOL010000043">
    <property type="protein sequence ID" value="CAB4994315.1"/>
    <property type="molecule type" value="Genomic_DNA"/>
</dbReference>
<evidence type="ECO:0000313" key="10">
    <source>
        <dbReference type="EMBL" id="CAB4994315.1"/>
    </source>
</evidence>
<dbReference type="InterPro" id="IPR012338">
    <property type="entry name" value="Beta-lactam/transpept-like"/>
</dbReference>
<dbReference type="Pfam" id="PF03717">
    <property type="entry name" value="PBP_dimer"/>
    <property type="match status" value="1"/>
</dbReference>
<dbReference type="EMBL" id="CAFBMT010000017">
    <property type="protein sequence ID" value="CAB4946320.1"/>
    <property type="molecule type" value="Genomic_DNA"/>
</dbReference>
<protein>
    <submittedName>
        <fullName evidence="7">Unannotated protein</fullName>
    </submittedName>
</protein>
<evidence type="ECO:0000259" key="4">
    <source>
        <dbReference type="Pfam" id="PF00905"/>
    </source>
</evidence>
<dbReference type="GO" id="GO:0008658">
    <property type="term" value="F:penicillin binding"/>
    <property type="evidence" value="ECO:0007669"/>
    <property type="project" value="InterPro"/>
</dbReference>
<dbReference type="InterPro" id="IPR036138">
    <property type="entry name" value="PBP_dimer_sf"/>
</dbReference>
<dbReference type="AlphaFoldDB" id="A0A6J6T2N5"/>
<dbReference type="EMBL" id="CAEZYF010000025">
    <property type="protein sequence ID" value="CAB4741183.1"/>
    <property type="molecule type" value="Genomic_DNA"/>
</dbReference>
<evidence type="ECO:0000256" key="1">
    <source>
        <dbReference type="ARBA" id="ARBA00004370"/>
    </source>
</evidence>